<dbReference type="OrthoDB" id="1144611at2"/>
<sequence length="143" mass="17189">MERVTDIAFFNNIREIREYNFGKFYFFDKLVISEIKEGVTFNWVMAERVIEAAYEVYDVDKLPVVYLSNRINRYQIVPKDWLKFYKNRHSLKCYGVVAKNKSTYANVVLERMFFKNAIRQFTNLEDAIAWAQERILEENNTTI</sequence>
<dbReference type="EMBL" id="MTBC01000001">
    <property type="protein sequence ID" value="OQD44186.1"/>
    <property type="molecule type" value="Genomic_DNA"/>
</dbReference>
<evidence type="ECO:0008006" key="3">
    <source>
        <dbReference type="Google" id="ProtNLM"/>
    </source>
</evidence>
<dbReference type="Proteomes" id="UP000191680">
    <property type="component" value="Unassembled WGS sequence"/>
</dbReference>
<comment type="caution">
    <text evidence="1">The sequence shown here is derived from an EMBL/GenBank/DDBJ whole genome shotgun (WGS) entry which is preliminary data.</text>
</comment>
<protein>
    <recommendedName>
        <fullName evidence="3">STAS/SEC14 domain-containing protein</fullName>
    </recommendedName>
</protein>
<organism evidence="1 2">
    <name type="scientific">Croceivirga radicis</name>
    <dbReference type="NCBI Taxonomy" id="1929488"/>
    <lineage>
        <taxon>Bacteria</taxon>
        <taxon>Pseudomonadati</taxon>
        <taxon>Bacteroidota</taxon>
        <taxon>Flavobacteriia</taxon>
        <taxon>Flavobacteriales</taxon>
        <taxon>Flavobacteriaceae</taxon>
        <taxon>Croceivirga</taxon>
    </lineage>
</organism>
<reference evidence="1 2" key="1">
    <citation type="submission" date="2016-12" db="EMBL/GenBank/DDBJ databases">
        <authorList>
            <person name="Song W.-J."/>
            <person name="Kurnit D.M."/>
        </authorList>
    </citation>
    <scope>NUCLEOTIDE SEQUENCE [LARGE SCALE GENOMIC DNA]</scope>
    <source>
        <strain evidence="1 2">HSG9</strain>
    </source>
</reference>
<proteinExistence type="predicted"/>
<evidence type="ECO:0000313" key="2">
    <source>
        <dbReference type="Proteomes" id="UP000191680"/>
    </source>
</evidence>
<evidence type="ECO:0000313" key="1">
    <source>
        <dbReference type="EMBL" id="OQD44186.1"/>
    </source>
</evidence>
<dbReference type="AlphaFoldDB" id="A0A1V6LVZ6"/>
<gene>
    <name evidence="1" type="ORF">BUL40_01120</name>
</gene>
<accession>A0A1V6LVZ6</accession>
<dbReference type="RefSeq" id="WP_010516171.1">
    <property type="nucleotide sequence ID" value="NZ_AFOE01000001.1"/>
</dbReference>
<keyword evidence="2" id="KW-1185">Reference proteome</keyword>
<name>A0A1V6LVZ6_9FLAO</name>